<dbReference type="CDD" id="cd04496">
    <property type="entry name" value="SSB_OBF"/>
    <property type="match status" value="1"/>
</dbReference>
<keyword evidence="1 2" id="KW-0238">DNA-binding</keyword>
<dbReference type="PANTHER" id="PTHR10302">
    <property type="entry name" value="SINGLE-STRANDED DNA-BINDING PROTEIN"/>
    <property type="match status" value="1"/>
</dbReference>
<organism evidence="4 5">
    <name type="scientific">Christiangramia antarctica</name>
    <dbReference type="NCBI Taxonomy" id="2058158"/>
    <lineage>
        <taxon>Bacteria</taxon>
        <taxon>Pseudomonadati</taxon>
        <taxon>Bacteroidota</taxon>
        <taxon>Flavobacteriia</taxon>
        <taxon>Flavobacteriales</taxon>
        <taxon>Flavobacteriaceae</taxon>
        <taxon>Christiangramia</taxon>
    </lineage>
</organism>
<name>A0ABW5X6F5_9FLAO</name>
<dbReference type="Pfam" id="PF00436">
    <property type="entry name" value="SSB"/>
    <property type="match status" value="1"/>
</dbReference>
<dbReference type="Gene3D" id="2.40.50.140">
    <property type="entry name" value="Nucleic acid-binding proteins"/>
    <property type="match status" value="1"/>
</dbReference>
<comment type="caution">
    <text evidence="2">Lacks conserved residue(s) required for the propagation of feature annotation.</text>
</comment>
<evidence type="ECO:0000256" key="3">
    <source>
        <dbReference type="PIRNR" id="PIRNR002070"/>
    </source>
</evidence>
<dbReference type="HAMAP" id="MF_00984">
    <property type="entry name" value="SSB"/>
    <property type="match status" value="1"/>
</dbReference>
<comment type="caution">
    <text evidence="4">The sequence shown here is derived from an EMBL/GenBank/DDBJ whole genome shotgun (WGS) entry which is preliminary data.</text>
</comment>
<reference evidence="5" key="1">
    <citation type="journal article" date="2019" name="Int. J. Syst. Evol. Microbiol.">
        <title>The Global Catalogue of Microorganisms (GCM) 10K type strain sequencing project: providing services to taxonomists for standard genome sequencing and annotation.</title>
        <authorList>
            <consortium name="The Broad Institute Genomics Platform"/>
            <consortium name="The Broad Institute Genome Sequencing Center for Infectious Disease"/>
            <person name="Wu L."/>
            <person name="Ma J."/>
        </authorList>
    </citation>
    <scope>NUCLEOTIDE SEQUENCE [LARGE SCALE GENOMIC DNA]</scope>
    <source>
        <strain evidence="5">KCTC 52925</strain>
    </source>
</reference>
<sequence length="117" mass="12789">MSILRNKVQLIGNVGNAPEIKNLESGKKVASFSIATNEFYKNSNGEKVQNTQWHSIVAWGKTAEIVENYVGKGKEIAIEGKLTSRTYKTEDGEKRYVTEILASEILLLGGNASNGSN</sequence>
<dbReference type="SUPFAM" id="SSF50249">
    <property type="entry name" value="Nucleic acid-binding proteins"/>
    <property type="match status" value="1"/>
</dbReference>
<dbReference type="InterPro" id="IPR012340">
    <property type="entry name" value="NA-bd_OB-fold"/>
</dbReference>
<dbReference type="PROSITE" id="PS50935">
    <property type="entry name" value="SSB"/>
    <property type="match status" value="1"/>
</dbReference>
<dbReference type="PIRSF" id="PIRSF002070">
    <property type="entry name" value="SSB"/>
    <property type="match status" value="1"/>
</dbReference>
<dbReference type="InterPro" id="IPR011344">
    <property type="entry name" value="ssDNA-bd"/>
</dbReference>
<evidence type="ECO:0000313" key="4">
    <source>
        <dbReference type="EMBL" id="MFD2834102.1"/>
    </source>
</evidence>
<keyword evidence="5" id="KW-1185">Reference proteome</keyword>
<proteinExistence type="inferred from homology"/>
<accession>A0ABW5X6F5</accession>
<gene>
    <name evidence="4" type="ORF">ACFSYS_12465</name>
</gene>
<evidence type="ECO:0000313" key="5">
    <source>
        <dbReference type="Proteomes" id="UP001597438"/>
    </source>
</evidence>
<evidence type="ECO:0000256" key="1">
    <source>
        <dbReference type="ARBA" id="ARBA00023125"/>
    </source>
</evidence>
<dbReference type="GO" id="GO:0003677">
    <property type="term" value="F:DNA binding"/>
    <property type="evidence" value="ECO:0007669"/>
    <property type="project" value="UniProtKB-KW"/>
</dbReference>
<dbReference type="PANTHER" id="PTHR10302:SF0">
    <property type="entry name" value="SINGLE-STRANDED DNA-BINDING PROTEIN, MITOCHONDRIAL"/>
    <property type="match status" value="1"/>
</dbReference>
<protein>
    <recommendedName>
        <fullName evidence="2 3">Single-stranded DNA-binding protein</fullName>
        <shortName evidence="2">SSB</shortName>
    </recommendedName>
</protein>
<dbReference type="Proteomes" id="UP001597438">
    <property type="component" value="Unassembled WGS sequence"/>
</dbReference>
<comment type="subunit">
    <text evidence="2">Homotetramer.</text>
</comment>
<dbReference type="RefSeq" id="WP_251740876.1">
    <property type="nucleotide sequence ID" value="NZ_JBHUOJ010000027.1"/>
</dbReference>
<dbReference type="NCBIfam" id="TIGR00621">
    <property type="entry name" value="ssb"/>
    <property type="match status" value="1"/>
</dbReference>
<evidence type="ECO:0000256" key="2">
    <source>
        <dbReference type="HAMAP-Rule" id="MF_00984"/>
    </source>
</evidence>
<dbReference type="InterPro" id="IPR000424">
    <property type="entry name" value="Primosome_PriB/ssb"/>
</dbReference>
<dbReference type="EMBL" id="JBHUOJ010000027">
    <property type="protein sequence ID" value="MFD2834102.1"/>
    <property type="molecule type" value="Genomic_DNA"/>
</dbReference>